<dbReference type="InterPro" id="IPR036188">
    <property type="entry name" value="FAD/NAD-bd_sf"/>
</dbReference>
<proteinExistence type="predicted"/>
<dbReference type="EMBL" id="NCKV01019107">
    <property type="protein sequence ID" value="RWS20229.1"/>
    <property type="molecule type" value="Genomic_DNA"/>
</dbReference>
<name>A0A443RYS4_9ACAR</name>
<keyword evidence="2" id="KW-1185">Reference proteome</keyword>
<evidence type="ECO:0000313" key="1">
    <source>
        <dbReference type="EMBL" id="RWS20229.1"/>
    </source>
</evidence>
<comment type="caution">
    <text evidence="1">The sequence shown here is derived from an EMBL/GenBank/DDBJ whole genome shotgun (WGS) entry which is preliminary data.</text>
</comment>
<reference evidence="1 2" key="1">
    <citation type="journal article" date="2018" name="Gigascience">
        <title>Genomes of trombidid mites reveal novel predicted allergens and laterally-transferred genes associated with secondary metabolism.</title>
        <authorList>
            <person name="Dong X."/>
            <person name="Chaisiri K."/>
            <person name="Xia D."/>
            <person name="Armstrong S.D."/>
            <person name="Fang Y."/>
            <person name="Donnelly M.J."/>
            <person name="Kadowaki T."/>
            <person name="McGarry J.W."/>
            <person name="Darby A.C."/>
            <person name="Makepeace B.L."/>
        </authorList>
    </citation>
    <scope>NUCLEOTIDE SEQUENCE [LARGE SCALE GENOMIC DNA]</scope>
    <source>
        <strain evidence="1">UoL-UT</strain>
    </source>
</reference>
<dbReference type="OrthoDB" id="269227at2759"/>
<dbReference type="AlphaFoldDB" id="A0A443RYS4"/>
<sequence>MGGKDNTSIFPDQISGNPMATIIMIGERVVEFIKKDEKSRTD</sequence>
<evidence type="ECO:0000313" key="2">
    <source>
        <dbReference type="Proteomes" id="UP000288716"/>
    </source>
</evidence>
<evidence type="ECO:0008006" key="3">
    <source>
        <dbReference type="Google" id="ProtNLM"/>
    </source>
</evidence>
<gene>
    <name evidence="1" type="ORF">B4U80_08973</name>
</gene>
<organism evidence="1 2">
    <name type="scientific">Leptotrombidium deliense</name>
    <dbReference type="NCBI Taxonomy" id="299467"/>
    <lineage>
        <taxon>Eukaryota</taxon>
        <taxon>Metazoa</taxon>
        <taxon>Ecdysozoa</taxon>
        <taxon>Arthropoda</taxon>
        <taxon>Chelicerata</taxon>
        <taxon>Arachnida</taxon>
        <taxon>Acari</taxon>
        <taxon>Acariformes</taxon>
        <taxon>Trombidiformes</taxon>
        <taxon>Prostigmata</taxon>
        <taxon>Anystina</taxon>
        <taxon>Parasitengona</taxon>
        <taxon>Trombiculoidea</taxon>
        <taxon>Trombiculidae</taxon>
        <taxon>Leptotrombidium</taxon>
    </lineage>
</organism>
<protein>
    <recommendedName>
        <fullName evidence="3">Glucose-methanol-choline oxidoreductase C-terminal domain-containing protein</fullName>
    </recommendedName>
</protein>
<dbReference type="Proteomes" id="UP000288716">
    <property type="component" value="Unassembled WGS sequence"/>
</dbReference>
<dbReference type="VEuPathDB" id="VectorBase:LDEU011811"/>
<accession>A0A443RYS4</accession>
<dbReference type="Gene3D" id="3.50.50.60">
    <property type="entry name" value="FAD/NAD(P)-binding domain"/>
    <property type="match status" value="1"/>
</dbReference>